<dbReference type="PANTHER" id="PTHR38122:SF1">
    <property type="entry name" value="GLYCOPROTEIN X"/>
    <property type="match status" value="1"/>
</dbReference>
<dbReference type="EMBL" id="LN890974">
    <property type="protein sequence ID" value="CUS13324.1"/>
    <property type="molecule type" value="Genomic_DNA"/>
</dbReference>
<evidence type="ECO:0000313" key="2">
    <source>
        <dbReference type="EMBL" id="CUS13324.1"/>
    </source>
</evidence>
<gene>
    <name evidence="2" type="ORF">GSTUAT00002563001</name>
</gene>
<accession>A0A292Q1M1</accession>
<keyword evidence="3" id="KW-1185">Reference proteome</keyword>
<feature type="region of interest" description="Disordered" evidence="1">
    <location>
        <begin position="293"/>
        <end position="313"/>
    </location>
</feature>
<protein>
    <submittedName>
        <fullName evidence="2">Uncharacterized protein</fullName>
    </submittedName>
</protein>
<feature type="non-terminal residue" evidence="2">
    <location>
        <position position="1"/>
    </location>
</feature>
<evidence type="ECO:0000256" key="1">
    <source>
        <dbReference type="SAM" id="MobiDB-lite"/>
    </source>
</evidence>
<dbReference type="AlphaFoldDB" id="A0A292Q1M1"/>
<evidence type="ECO:0000313" key="3">
    <source>
        <dbReference type="Proteomes" id="UP001412239"/>
    </source>
</evidence>
<reference evidence="2" key="1">
    <citation type="submission" date="2015-10" db="EMBL/GenBank/DDBJ databases">
        <authorList>
            <person name="Regsiter A."/>
            <person name="william w."/>
        </authorList>
    </citation>
    <scope>NUCLEOTIDE SEQUENCE</scope>
    <source>
        <strain evidence="2">Montdore</strain>
    </source>
</reference>
<name>A0A292Q1M1_9PEZI</name>
<organism evidence="2 3">
    <name type="scientific">Tuber aestivum</name>
    <name type="common">summer truffle</name>
    <dbReference type="NCBI Taxonomy" id="59557"/>
    <lineage>
        <taxon>Eukaryota</taxon>
        <taxon>Fungi</taxon>
        <taxon>Dikarya</taxon>
        <taxon>Ascomycota</taxon>
        <taxon>Pezizomycotina</taxon>
        <taxon>Pezizomycetes</taxon>
        <taxon>Pezizales</taxon>
        <taxon>Tuberaceae</taxon>
        <taxon>Tuber</taxon>
    </lineage>
</organism>
<dbReference type="Proteomes" id="UP001412239">
    <property type="component" value="Unassembled WGS sequence"/>
</dbReference>
<proteinExistence type="predicted"/>
<sequence>STITNTATATTSLFFTTTLPGTTVVQTLPPVTTVLTLPGAVTTIIAPGTTVVSTLPGVVTTTTLPGIVTTITSPPITTTVRFPGTSVTLTQTLACTARAAPTRPSRSVPKDYTWGCAPGYICNPKDRCDTEPPPADGYLCEPDECEVAPPLCPYPDDWGHDFTSKKVGTWLIQPPYYPLDPGMFGLDWSIFSILERRSIEDSVTMTKRQSGTQFSACYDECDSANVNAQNLGKTARLCLPDSAFKVAYRNCQKCFAFHASTAMPQQMPVTSVEPIYRQYINYCNANFPETTSTSGATSSRTSSSPQSQATSSSAPASTLCYTFCVPKQFTKFIFRTSFYGTTNLFTRANHYRHTHPLFLFPPYITFLIYGSECLGSR</sequence>
<dbReference type="PANTHER" id="PTHR38122">
    <property type="entry name" value="GLYCOPROTEIN X"/>
    <property type="match status" value="1"/>
</dbReference>